<sequence>MDSPSEFRDWANLPPQIIDLISEKVKYIVDYVRLRAICSTWRSASRPRPRHLPPQLPWLMLPYDGHSWTTKEDTTHFFYDVWESKMREIHLLETETLTCCASYLGWLLLVSYKGRYVSLLNPLTRSQIKLPRFMAWFDPYMISFGMSKMTFSADLTDPNCLITVFLEDNSVISCQVGDRFWKRYYYPSKDLADVTCYNGRLYFLDEGEMVIIEYNKPEDEGFLEPGLTGHIVVLADFVLLDNDEEPEYIAAVELTVLLEPELAAAEKYFVEGKSGVCVVAVHLEGKFMLYQFQEQQMKLEKITTDSCDSTAIFFGDNNTCLALSSDDWDSLDGGSLYMEDRCVPDGLKLAAVKSGYHAKFAEMVDGNVMYWYEKNQKSPYQYHQAAPAVWFQPSFF</sequence>
<organism evidence="2 3">
    <name type="scientific">Rhynchospora pubera</name>
    <dbReference type="NCBI Taxonomy" id="906938"/>
    <lineage>
        <taxon>Eukaryota</taxon>
        <taxon>Viridiplantae</taxon>
        <taxon>Streptophyta</taxon>
        <taxon>Embryophyta</taxon>
        <taxon>Tracheophyta</taxon>
        <taxon>Spermatophyta</taxon>
        <taxon>Magnoliopsida</taxon>
        <taxon>Liliopsida</taxon>
        <taxon>Poales</taxon>
        <taxon>Cyperaceae</taxon>
        <taxon>Cyperoideae</taxon>
        <taxon>Rhynchosporeae</taxon>
        <taxon>Rhynchospora</taxon>
    </lineage>
</organism>
<evidence type="ECO:0000313" key="3">
    <source>
        <dbReference type="Proteomes" id="UP001140206"/>
    </source>
</evidence>
<dbReference type="EMBL" id="JAMFTS010000003">
    <property type="protein sequence ID" value="KAJ4772476.1"/>
    <property type="molecule type" value="Genomic_DNA"/>
</dbReference>
<name>A0AAV8DZ48_9POAL</name>
<dbReference type="AlphaFoldDB" id="A0AAV8DZ48"/>
<evidence type="ECO:0000313" key="2">
    <source>
        <dbReference type="EMBL" id="KAJ4772476.1"/>
    </source>
</evidence>
<gene>
    <name evidence="2" type="ORF">LUZ62_056733</name>
</gene>
<dbReference type="Proteomes" id="UP001140206">
    <property type="component" value="Chromosome 3"/>
</dbReference>
<protein>
    <submittedName>
        <fullName evidence="2">F-box family protein</fullName>
    </submittedName>
</protein>
<proteinExistence type="predicted"/>
<feature type="domain" description="KIB1-4 beta-propeller" evidence="1">
    <location>
        <begin position="78"/>
        <end position="344"/>
    </location>
</feature>
<dbReference type="PANTHER" id="PTHR44259:SF87">
    <property type="entry name" value="F-BOX DOMAIN-CONTAINING PROTEIN"/>
    <property type="match status" value="1"/>
</dbReference>
<reference evidence="2" key="1">
    <citation type="submission" date="2022-08" db="EMBL/GenBank/DDBJ databases">
        <authorList>
            <person name="Marques A."/>
        </authorList>
    </citation>
    <scope>NUCLEOTIDE SEQUENCE</scope>
    <source>
        <strain evidence="2">RhyPub2mFocal</strain>
        <tissue evidence="2">Leaves</tissue>
    </source>
</reference>
<dbReference type="Pfam" id="PF03478">
    <property type="entry name" value="Beta-prop_KIB1-4"/>
    <property type="match status" value="1"/>
</dbReference>
<keyword evidence="3" id="KW-1185">Reference proteome</keyword>
<comment type="caution">
    <text evidence="2">The sequence shown here is derived from an EMBL/GenBank/DDBJ whole genome shotgun (WGS) entry which is preliminary data.</text>
</comment>
<accession>A0AAV8DZ48</accession>
<dbReference type="InterPro" id="IPR050942">
    <property type="entry name" value="F-box_BR-signaling"/>
</dbReference>
<dbReference type="InterPro" id="IPR005174">
    <property type="entry name" value="KIB1-4_b-propeller"/>
</dbReference>
<dbReference type="PANTHER" id="PTHR44259">
    <property type="entry name" value="OS07G0183000 PROTEIN-RELATED"/>
    <property type="match status" value="1"/>
</dbReference>
<evidence type="ECO:0000259" key="1">
    <source>
        <dbReference type="Pfam" id="PF03478"/>
    </source>
</evidence>